<evidence type="ECO:0000256" key="13">
    <source>
        <dbReference type="SAM" id="MobiDB-lite"/>
    </source>
</evidence>
<feature type="domain" description="Lipoyl-binding" evidence="14">
    <location>
        <begin position="600"/>
        <end position="675"/>
    </location>
</feature>
<dbReference type="InterPro" id="IPR001882">
    <property type="entry name" value="Biotin_BS"/>
</dbReference>
<comment type="subcellular location">
    <subcellularLocation>
        <location evidence="1">Cytoplasm</location>
        <location evidence="1">Cytoskeleton</location>
    </subcellularLocation>
</comment>
<evidence type="ECO:0000256" key="1">
    <source>
        <dbReference type="ARBA" id="ARBA00004245"/>
    </source>
</evidence>
<dbReference type="InterPro" id="IPR001249">
    <property type="entry name" value="AcCoA_biotinCC"/>
</dbReference>
<evidence type="ECO:0000259" key="14">
    <source>
        <dbReference type="PROSITE" id="PS50968"/>
    </source>
</evidence>
<sequence length="676" mass="75294">MSLTGKNSDTVTPVKSSRSKLTDMPKKSENSNPNFATPNAKKTPNCAGNKSVKKSPKSVRKSPHFVNTKIRERRFVVAKKISKKSNSSSVSCKCLISGKVKKCACVAYESLRASQEGFFRDLKSVRDSNEDENQIREEVEVEEAINSIDREAINVDESEVSGEIGSATLKRRRDKLLEEARRCVPESGRVMHLVKAFEKLLSIQKSKNLGDKDDKEGEDGKKGVKWALPGLQSDKVPETQVSASSLCPSDLLLTSESLGLDSLVGSSLDGCQGSLSVSNRTSGGGRRTRRNSLDLSGRLGGRNWRRQQRKVTSQKPFLLRTEERGRCKEEELMKKVQEQKIEEEKQRIPVAQGLPWTTDEPERLAKPPVKESTKPVDLVLHSDVRAVERAEFDHQVAEKMSLIEQYKIEMERQQKLEEEEEIKRLRKELVPRAQPMPYFDRPFIPRRSEKQPTIPKEPRFHLPQHKKIRPCTSWNAMYTHQGVAAKSSSNSAIKTDTKICPDMLARESAISTLINEVSLLVKMVDSREIVELQLKQLGCELVIRKKEAIPRPQHVQASLPPQYVFPAETPLARPSAPAPLPQPTTAPAPAPALAALPPSHPPLKCPMAGTFYRSPGPVIYGLQVGDKVQKGQVICIIEAMKLMNEIEADVSGTVEQILVDDGKPVSVDLPLFVIVP</sequence>
<dbReference type="Pfam" id="PF06886">
    <property type="entry name" value="TPX2"/>
    <property type="match status" value="1"/>
</dbReference>
<proteinExistence type="inferred from homology"/>
<keyword evidence="7" id="KW-0276">Fatty acid metabolism</keyword>
<keyword evidence="12" id="KW-0175">Coiled coil</keyword>
<reference evidence="15" key="1">
    <citation type="journal article" date="2016" name="Nat. Genet.">
        <title>A high-quality carrot genome assembly provides new insights into carotenoid accumulation and asterid genome evolution.</title>
        <authorList>
            <person name="Iorizzo M."/>
            <person name="Ellison S."/>
            <person name="Senalik D."/>
            <person name="Zeng P."/>
            <person name="Satapoomin P."/>
            <person name="Huang J."/>
            <person name="Bowman M."/>
            <person name="Iovene M."/>
            <person name="Sanseverino W."/>
            <person name="Cavagnaro P."/>
            <person name="Yildiz M."/>
            <person name="Macko-Podgorni A."/>
            <person name="Moranska E."/>
            <person name="Grzebelus E."/>
            <person name="Grzebelus D."/>
            <person name="Ashrafi H."/>
            <person name="Zheng Z."/>
            <person name="Cheng S."/>
            <person name="Spooner D."/>
            <person name="Van Deynze A."/>
            <person name="Simon P."/>
        </authorList>
    </citation>
    <scope>NUCLEOTIDE SEQUENCE [LARGE SCALE GENOMIC DNA]</scope>
    <source>
        <tissue evidence="15">Leaf</tissue>
    </source>
</reference>
<evidence type="ECO:0000256" key="6">
    <source>
        <dbReference type="ARBA" id="ARBA00022701"/>
    </source>
</evidence>
<dbReference type="InterPro" id="IPR000089">
    <property type="entry name" value="Biotin_lipoyl"/>
</dbReference>
<feature type="compositionally biased region" description="Basic residues" evidence="13">
    <location>
        <begin position="51"/>
        <end position="63"/>
    </location>
</feature>
<evidence type="ECO:0000256" key="9">
    <source>
        <dbReference type="ARBA" id="ARBA00023160"/>
    </source>
</evidence>
<dbReference type="InterPro" id="IPR011053">
    <property type="entry name" value="Single_hybrid_motif"/>
</dbReference>
<feature type="region of interest" description="Disordered" evidence="13">
    <location>
        <begin position="1"/>
        <end position="66"/>
    </location>
</feature>
<dbReference type="OMA" id="SCLSWND"/>
<dbReference type="STRING" id="79200.A0A164U2B2"/>
<feature type="compositionally biased region" description="Polar residues" evidence="13">
    <location>
        <begin position="30"/>
        <end position="48"/>
    </location>
</feature>
<feature type="compositionally biased region" description="Pro residues" evidence="13">
    <location>
        <begin position="576"/>
        <end position="590"/>
    </location>
</feature>
<dbReference type="PROSITE" id="PS00188">
    <property type="entry name" value="BIOTIN"/>
    <property type="match status" value="1"/>
</dbReference>
<keyword evidence="5" id="KW-0444">Lipid biosynthesis</keyword>
<dbReference type="CDD" id="cd06850">
    <property type="entry name" value="biotinyl_domain"/>
    <property type="match status" value="1"/>
</dbReference>
<dbReference type="GO" id="GO:0003989">
    <property type="term" value="F:acetyl-CoA carboxylase activity"/>
    <property type="evidence" value="ECO:0007669"/>
    <property type="project" value="InterPro"/>
</dbReference>
<evidence type="ECO:0000256" key="11">
    <source>
        <dbReference type="ARBA" id="ARBA00023267"/>
    </source>
</evidence>
<dbReference type="GO" id="GO:0090307">
    <property type="term" value="P:mitotic spindle assembly"/>
    <property type="evidence" value="ECO:0007669"/>
    <property type="project" value="TreeGrafter"/>
</dbReference>
<dbReference type="GO" id="GO:0060236">
    <property type="term" value="P:regulation of mitotic spindle organization"/>
    <property type="evidence" value="ECO:0007669"/>
    <property type="project" value="InterPro"/>
</dbReference>
<comment type="similarity">
    <text evidence="3">Belongs to the TPX2 family.</text>
</comment>
<dbReference type="SUPFAM" id="SSF51230">
    <property type="entry name" value="Single hybrid motif"/>
    <property type="match status" value="1"/>
</dbReference>
<evidence type="ECO:0000256" key="3">
    <source>
        <dbReference type="ARBA" id="ARBA00005885"/>
    </source>
</evidence>
<dbReference type="GO" id="GO:0005819">
    <property type="term" value="C:spindle"/>
    <property type="evidence" value="ECO:0007669"/>
    <property type="project" value="InterPro"/>
</dbReference>
<evidence type="ECO:0000256" key="10">
    <source>
        <dbReference type="ARBA" id="ARBA00023212"/>
    </source>
</evidence>
<dbReference type="Gramene" id="KZM88346">
    <property type="protein sequence ID" value="KZM88346"/>
    <property type="gene ID" value="DCAR_025421"/>
</dbReference>
<dbReference type="GO" id="GO:0006633">
    <property type="term" value="P:fatty acid biosynthetic process"/>
    <property type="evidence" value="ECO:0007669"/>
    <property type="project" value="UniProtKB-UniPathway"/>
</dbReference>
<keyword evidence="10" id="KW-0206">Cytoskeleton</keyword>
<organism evidence="15">
    <name type="scientific">Daucus carota subsp. sativus</name>
    <name type="common">Carrot</name>
    <dbReference type="NCBI Taxonomy" id="79200"/>
    <lineage>
        <taxon>Eukaryota</taxon>
        <taxon>Viridiplantae</taxon>
        <taxon>Streptophyta</taxon>
        <taxon>Embryophyta</taxon>
        <taxon>Tracheophyta</taxon>
        <taxon>Spermatophyta</taxon>
        <taxon>Magnoliopsida</taxon>
        <taxon>eudicotyledons</taxon>
        <taxon>Gunneridae</taxon>
        <taxon>Pentapetalae</taxon>
        <taxon>asterids</taxon>
        <taxon>campanulids</taxon>
        <taxon>Apiales</taxon>
        <taxon>Apiaceae</taxon>
        <taxon>Apioideae</taxon>
        <taxon>Scandiceae</taxon>
        <taxon>Daucinae</taxon>
        <taxon>Daucus</taxon>
        <taxon>Daucus sect. Daucus</taxon>
    </lineage>
</organism>
<feature type="compositionally biased region" description="Basic and acidic residues" evidence="13">
    <location>
        <begin position="20"/>
        <end position="29"/>
    </location>
</feature>
<comment type="caution">
    <text evidence="15">The sequence shown here is derived from an EMBL/GenBank/DDBJ whole genome shotgun (WGS) entry which is preliminary data.</text>
</comment>
<feature type="region of interest" description="Disordered" evidence="13">
    <location>
        <begin position="570"/>
        <end position="595"/>
    </location>
</feature>
<evidence type="ECO:0000313" key="15">
    <source>
        <dbReference type="EMBL" id="KZM88346.1"/>
    </source>
</evidence>
<comment type="pathway">
    <text evidence="2">Lipid metabolism; fatty acid biosynthesis.</text>
</comment>
<evidence type="ECO:0000256" key="7">
    <source>
        <dbReference type="ARBA" id="ARBA00022832"/>
    </source>
</evidence>
<dbReference type="PRINTS" id="PR01071">
    <property type="entry name" value="ACOABIOTINCC"/>
</dbReference>
<dbReference type="Pfam" id="PF00364">
    <property type="entry name" value="Biotin_lipoyl"/>
    <property type="match status" value="1"/>
</dbReference>
<keyword evidence="8" id="KW-0443">Lipid metabolism</keyword>
<dbReference type="GO" id="GO:0005880">
    <property type="term" value="C:nuclear microtubule"/>
    <property type="evidence" value="ECO:0007669"/>
    <property type="project" value="TreeGrafter"/>
</dbReference>
<keyword evidence="4" id="KW-0963">Cytoplasm</keyword>
<dbReference type="InterPro" id="IPR009675">
    <property type="entry name" value="TPX2_fam"/>
</dbReference>
<dbReference type="PANTHER" id="PTHR14326:SF58">
    <property type="entry name" value="TPX2 (TARGETING PROTEIN FOR XKLP2) PROTEIN FAMILY"/>
    <property type="match status" value="1"/>
</dbReference>
<accession>A0A164U2B2</accession>
<dbReference type="GO" id="GO:0008017">
    <property type="term" value="F:microtubule binding"/>
    <property type="evidence" value="ECO:0007669"/>
    <property type="project" value="TreeGrafter"/>
</dbReference>
<keyword evidence="9" id="KW-0275">Fatty acid biosynthesis</keyword>
<dbReference type="AlphaFoldDB" id="A0A164U2B2"/>
<dbReference type="Gene3D" id="2.40.50.100">
    <property type="match status" value="1"/>
</dbReference>
<evidence type="ECO:0000256" key="5">
    <source>
        <dbReference type="ARBA" id="ARBA00022516"/>
    </source>
</evidence>
<feature type="coiled-coil region" evidence="12">
    <location>
        <begin position="399"/>
        <end position="428"/>
    </location>
</feature>
<dbReference type="GO" id="GO:0030295">
    <property type="term" value="F:protein kinase activator activity"/>
    <property type="evidence" value="ECO:0007669"/>
    <property type="project" value="TreeGrafter"/>
</dbReference>
<evidence type="ECO:0000256" key="8">
    <source>
        <dbReference type="ARBA" id="ARBA00023098"/>
    </source>
</evidence>
<evidence type="ECO:0000256" key="2">
    <source>
        <dbReference type="ARBA" id="ARBA00005194"/>
    </source>
</evidence>
<name>A0A164U2B2_DAUCS</name>
<feature type="region of interest" description="Disordered" evidence="13">
    <location>
        <begin position="271"/>
        <end position="312"/>
    </location>
</feature>
<dbReference type="EMBL" id="LNRQ01000007">
    <property type="protein sequence ID" value="KZM88346.1"/>
    <property type="molecule type" value="Genomic_DNA"/>
</dbReference>
<keyword evidence="6" id="KW-0493">Microtubule</keyword>
<dbReference type="PANTHER" id="PTHR14326">
    <property type="entry name" value="TARGETING PROTEIN FOR XKLP2"/>
    <property type="match status" value="1"/>
</dbReference>
<dbReference type="GO" id="GO:0009317">
    <property type="term" value="C:acetyl-CoA carboxylase complex"/>
    <property type="evidence" value="ECO:0007669"/>
    <property type="project" value="InterPro"/>
</dbReference>
<keyword evidence="11" id="KW-0092">Biotin</keyword>
<gene>
    <name evidence="15" type="ORF">DCAR_025421</name>
</gene>
<protein>
    <recommendedName>
        <fullName evidence="14">Lipoyl-binding domain-containing protein</fullName>
    </recommendedName>
</protein>
<dbReference type="PROSITE" id="PS50968">
    <property type="entry name" value="BIOTINYL_LIPOYL"/>
    <property type="match status" value="1"/>
</dbReference>
<dbReference type="InterPro" id="IPR027329">
    <property type="entry name" value="TPX2_C"/>
</dbReference>
<dbReference type="UniPathway" id="UPA00094"/>
<dbReference type="NCBIfam" id="TIGR00531">
    <property type="entry name" value="BCCP"/>
    <property type="match status" value="1"/>
</dbReference>
<feature type="compositionally biased region" description="Polar residues" evidence="13">
    <location>
        <begin position="1"/>
        <end position="16"/>
    </location>
</feature>
<evidence type="ECO:0000256" key="4">
    <source>
        <dbReference type="ARBA" id="ARBA00022490"/>
    </source>
</evidence>
<evidence type="ECO:0000256" key="12">
    <source>
        <dbReference type="SAM" id="Coils"/>
    </source>
</evidence>